<dbReference type="Proteomes" id="UP001179280">
    <property type="component" value="Unassembled WGS sequence"/>
</dbReference>
<evidence type="ECO:0000313" key="1">
    <source>
        <dbReference type="EMBL" id="MBM7841057.1"/>
    </source>
</evidence>
<proteinExistence type="predicted"/>
<dbReference type="Gene3D" id="3.40.630.30">
    <property type="match status" value="1"/>
</dbReference>
<evidence type="ECO:0000313" key="2">
    <source>
        <dbReference type="Proteomes" id="UP001179280"/>
    </source>
</evidence>
<sequence>MSKFVFRNGEETMLVCRRYDEKIDKKRVSSFISQINKKGHHPLSEDSYVIYEHNQLTAAVSFYQSYYHPHVVYCKPYFSLGEERIEQLVALIKLEANIQLPIQILFNEKEIWRHMPPSFIQIRTTYIARLSLEQWQVHSELASAEQRSLNELTKQEKRTYQKLVAKTYQEMHLANPVRTLTDNEWRELVFAEDLCMDDSLVYINGDVQGYVRCHTTEMDDEVEIGWIGEKGDCQLIIYDLLRAVFTRLRKRGIATVEVELDSTDPVAIRVLAAFPFAIKTRLVTIQQRQP</sequence>
<organism evidence="1 2">
    <name type="scientific">Shouchella xiaoxiensis</name>
    <dbReference type="NCBI Taxonomy" id="766895"/>
    <lineage>
        <taxon>Bacteria</taxon>
        <taxon>Bacillati</taxon>
        <taxon>Bacillota</taxon>
        <taxon>Bacilli</taxon>
        <taxon>Bacillales</taxon>
        <taxon>Bacillaceae</taxon>
        <taxon>Shouchella</taxon>
    </lineage>
</organism>
<accession>A0ABS2SZV9</accession>
<dbReference type="RefSeq" id="WP_204468982.1">
    <property type="nucleotide sequence ID" value="NZ_JAFBCV010000020.1"/>
</dbReference>
<keyword evidence="2" id="KW-1185">Reference proteome</keyword>
<protein>
    <recommendedName>
        <fullName evidence="3">N-acetyltransferase domain-containing protein</fullName>
    </recommendedName>
</protein>
<name>A0ABS2SZV9_9BACI</name>
<evidence type="ECO:0008006" key="3">
    <source>
        <dbReference type="Google" id="ProtNLM"/>
    </source>
</evidence>
<gene>
    <name evidence="1" type="ORF">JOC54_004356</name>
</gene>
<reference evidence="1" key="1">
    <citation type="submission" date="2021-01" db="EMBL/GenBank/DDBJ databases">
        <title>Genomic Encyclopedia of Type Strains, Phase IV (KMG-IV): sequencing the most valuable type-strain genomes for metagenomic binning, comparative biology and taxonomic classification.</title>
        <authorList>
            <person name="Goeker M."/>
        </authorList>
    </citation>
    <scope>NUCLEOTIDE SEQUENCE</scope>
    <source>
        <strain evidence="1">DSM 21943</strain>
    </source>
</reference>
<comment type="caution">
    <text evidence="1">The sequence shown here is derived from an EMBL/GenBank/DDBJ whole genome shotgun (WGS) entry which is preliminary data.</text>
</comment>
<dbReference type="EMBL" id="JAFBCV010000020">
    <property type="protein sequence ID" value="MBM7841057.1"/>
    <property type="molecule type" value="Genomic_DNA"/>
</dbReference>